<keyword evidence="29 36" id="KW-0393">Immunoglobulin domain</keyword>
<dbReference type="GO" id="GO:0050679">
    <property type="term" value="P:positive regulation of epithelial cell proliferation"/>
    <property type="evidence" value="ECO:0007669"/>
    <property type="project" value="UniProtKB-ARBA"/>
</dbReference>
<keyword evidence="10" id="KW-0597">Phosphoprotein</keyword>
<dbReference type="PIRSF" id="PIRSF000615">
    <property type="entry name" value="TyrPK_CSF1-R"/>
    <property type="match status" value="1"/>
</dbReference>
<keyword evidence="24 38" id="KW-0472">Membrane</keyword>
<dbReference type="AlphaFoldDB" id="A0A663M109"/>
<dbReference type="InterPro" id="IPR007110">
    <property type="entry name" value="Ig-like_dom"/>
</dbReference>
<organism evidence="41 42">
    <name type="scientific">Athene cunicularia</name>
    <name type="common">Burrowing owl</name>
    <name type="synonym">Speotyto cunicularia</name>
    <dbReference type="NCBI Taxonomy" id="194338"/>
    <lineage>
        <taxon>Eukaryota</taxon>
        <taxon>Metazoa</taxon>
        <taxon>Chordata</taxon>
        <taxon>Craniata</taxon>
        <taxon>Vertebrata</taxon>
        <taxon>Euteleostomi</taxon>
        <taxon>Archelosauria</taxon>
        <taxon>Archosauria</taxon>
        <taxon>Dinosauria</taxon>
        <taxon>Saurischia</taxon>
        <taxon>Theropoda</taxon>
        <taxon>Coelurosauria</taxon>
        <taxon>Aves</taxon>
        <taxon>Neognathae</taxon>
        <taxon>Neoaves</taxon>
        <taxon>Telluraves</taxon>
        <taxon>Strigiformes</taxon>
        <taxon>Strigidae</taxon>
        <taxon>Athene</taxon>
    </lineage>
</organism>
<evidence type="ECO:0000256" key="36">
    <source>
        <dbReference type="RuleBase" id="RU000311"/>
    </source>
</evidence>
<dbReference type="GO" id="GO:0019838">
    <property type="term" value="F:growth factor binding"/>
    <property type="evidence" value="ECO:0007669"/>
    <property type="project" value="InterPro"/>
</dbReference>
<evidence type="ECO:0000256" key="6">
    <source>
        <dbReference type="ARBA" id="ARBA00011902"/>
    </source>
</evidence>
<dbReference type="GO" id="GO:0048010">
    <property type="term" value="P:vascular endothelial growth factor receptor signaling pathway"/>
    <property type="evidence" value="ECO:0007669"/>
    <property type="project" value="InterPro"/>
</dbReference>
<keyword evidence="18" id="KW-0418">Kinase</keyword>
<dbReference type="GO" id="GO:0005886">
    <property type="term" value="C:plasma membrane"/>
    <property type="evidence" value="ECO:0007669"/>
    <property type="project" value="UniProtKB-SubCell"/>
</dbReference>
<dbReference type="InterPro" id="IPR003599">
    <property type="entry name" value="Ig_sub"/>
</dbReference>
<evidence type="ECO:0000256" key="32">
    <source>
        <dbReference type="PIRSR" id="PIRSR000615-1"/>
    </source>
</evidence>
<evidence type="ECO:0000256" key="11">
    <source>
        <dbReference type="ARBA" id="ARBA00022657"/>
    </source>
</evidence>
<keyword evidence="25" id="KW-0829">Tyrosine-protein kinase</keyword>
<feature type="domain" description="Protein kinase" evidence="39">
    <location>
        <begin position="755"/>
        <end position="1085"/>
    </location>
</feature>
<dbReference type="GO" id="GO:0001936">
    <property type="term" value="P:regulation of endothelial cell proliferation"/>
    <property type="evidence" value="ECO:0007669"/>
    <property type="project" value="UniProtKB-ARBA"/>
</dbReference>
<evidence type="ECO:0000256" key="14">
    <source>
        <dbReference type="ARBA" id="ARBA00022729"/>
    </source>
</evidence>
<dbReference type="GO" id="GO:0005783">
    <property type="term" value="C:endoplasmic reticulum"/>
    <property type="evidence" value="ECO:0007669"/>
    <property type="project" value="UniProtKB-SubCell"/>
</dbReference>
<keyword evidence="20" id="KW-0256">Endoplasmic reticulum</keyword>
<dbReference type="GO" id="GO:0045446">
    <property type="term" value="P:endothelial cell differentiation"/>
    <property type="evidence" value="ECO:0007669"/>
    <property type="project" value="TreeGrafter"/>
</dbReference>
<evidence type="ECO:0000259" key="39">
    <source>
        <dbReference type="PROSITE" id="PS50011"/>
    </source>
</evidence>
<dbReference type="InterPro" id="IPR001824">
    <property type="entry name" value="Tyr_kinase_rcpt_3_CS"/>
</dbReference>
<dbReference type="FunFam" id="2.60.40.10:FF:000247">
    <property type="entry name" value="Vascular endothelial growth factor receptor 3"/>
    <property type="match status" value="1"/>
</dbReference>
<dbReference type="SUPFAM" id="SSF48726">
    <property type="entry name" value="Immunoglobulin"/>
    <property type="match status" value="6"/>
</dbReference>
<evidence type="ECO:0000256" key="35">
    <source>
        <dbReference type="PROSITE-ProRule" id="PRU10141"/>
    </source>
</evidence>
<keyword evidence="22" id="KW-0965">Cell junction</keyword>
<dbReference type="Gene3D" id="1.10.510.10">
    <property type="entry name" value="Transferase(Phosphotransferase) domain 1"/>
    <property type="match status" value="1"/>
</dbReference>
<dbReference type="GO" id="GO:0016477">
    <property type="term" value="P:cell migration"/>
    <property type="evidence" value="ECO:0007669"/>
    <property type="project" value="TreeGrafter"/>
</dbReference>
<dbReference type="Pfam" id="PF21339">
    <property type="entry name" value="VEGFR-1-like_Ig-like"/>
    <property type="match status" value="1"/>
</dbReference>
<evidence type="ECO:0000256" key="7">
    <source>
        <dbReference type="ARBA" id="ARBA00022256"/>
    </source>
</evidence>
<keyword evidence="34" id="KW-0479">Metal-binding</keyword>
<keyword evidence="14" id="KW-0732">Signal</keyword>
<dbReference type="InterPro" id="IPR013151">
    <property type="entry name" value="Immunoglobulin_dom"/>
</dbReference>
<dbReference type="InterPro" id="IPR003598">
    <property type="entry name" value="Ig_sub2"/>
</dbReference>
<dbReference type="InterPro" id="IPR008266">
    <property type="entry name" value="Tyr_kinase_AS"/>
</dbReference>
<dbReference type="InterPro" id="IPR050122">
    <property type="entry name" value="RTK"/>
</dbReference>
<dbReference type="PROSITE" id="PS50011">
    <property type="entry name" value="PROTEIN_KINASE_DOM"/>
    <property type="match status" value="1"/>
</dbReference>
<evidence type="ECO:0000256" key="28">
    <source>
        <dbReference type="ARBA" id="ARBA00023180"/>
    </source>
</evidence>
<dbReference type="GO" id="GO:0005021">
    <property type="term" value="F:vascular endothelial growth factor receptor activity"/>
    <property type="evidence" value="ECO:0007669"/>
    <property type="project" value="InterPro"/>
</dbReference>
<keyword evidence="27 36" id="KW-0675">Receptor</keyword>
<feature type="transmembrane region" description="Helical" evidence="38">
    <location>
        <begin position="686"/>
        <end position="710"/>
    </location>
</feature>
<dbReference type="GO" id="GO:0060562">
    <property type="term" value="P:epithelial tube morphogenesis"/>
    <property type="evidence" value="ECO:0007669"/>
    <property type="project" value="UniProtKB-ARBA"/>
</dbReference>
<keyword evidence="11" id="KW-0037">Angiogenesis</keyword>
<dbReference type="InterPro" id="IPR055238">
    <property type="entry name" value="VEGFR1-3_N_Ig-like"/>
</dbReference>
<keyword evidence="12" id="KW-0808">Transferase</keyword>
<dbReference type="Ensembl" id="ENSACUT00000006107.1">
    <property type="protein sequence ID" value="ENSACUP00000005720.1"/>
    <property type="gene ID" value="ENSACUG00000003754.1"/>
</dbReference>
<dbReference type="PROSITE" id="PS00107">
    <property type="entry name" value="PROTEIN_KINASE_ATP"/>
    <property type="match status" value="1"/>
</dbReference>
<keyword evidence="28" id="KW-0325">Glycoprotein</keyword>
<keyword evidence="21 33" id="KW-0067">ATP-binding</keyword>
<dbReference type="InterPro" id="IPR001245">
    <property type="entry name" value="Ser-Thr/Tyr_kinase_cat_dom"/>
</dbReference>
<comment type="subcellular location">
    <subcellularLocation>
        <location evidence="3">Cell junction</location>
    </subcellularLocation>
    <subcellularLocation>
        <location evidence="2">Cell membrane</location>
        <topology evidence="2">Single-pass type I membrane protein</topology>
    </subcellularLocation>
    <subcellularLocation>
        <location evidence="5">Cytoplasmic vesicle</location>
    </subcellularLocation>
    <subcellularLocation>
        <location evidence="4">Early endosome</location>
    </subcellularLocation>
    <subcellularLocation>
        <location evidence="1">Endoplasmic reticulum</location>
    </subcellularLocation>
    <subcellularLocation>
        <location evidence="36">Membrane</location>
        <topology evidence="36">Single-pass type I membrane protein</topology>
    </subcellularLocation>
</comment>
<dbReference type="PROSITE" id="PS00240">
    <property type="entry name" value="RECEPTOR_TYR_KIN_III"/>
    <property type="match status" value="1"/>
</dbReference>
<evidence type="ECO:0000256" key="5">
    <source>
        <dbReference type="ARBA" id="ARBA00004541"/>
    </source>
</evidence>
<dbReference type="GO" id="GO:0005524">
    <property type="term" value="F:ATP binding"/>
    <property type="evidence" value="ECO:0007669"/>
    <property type="project" value="UniProtKB-UniRule"/>
</dbReference>
<dbReference type="GO" id="GO:0070161">
    <property type="term" value="C:anchoring junction"/>
    <property type="evidence" value="ECO:0007669"/>
    <property type="project" value="UniProtKB-SubCell"/>
</dbReference>
<keyword evidence="23 38" id="KW-1133">Transmembrane helix</keyword>
<feature type="domain" description="Ig-like" evidence="40">
    <location>
        <begin position="308"/>
        <end position="393"/>
    </location>
</feature>
<dbReference type="GO" id="GO:0043235">
    <property type="term" value="C:receptor complex"/>
    <property type="evidence" value="ECO:0007669"/>
    <property type="project" value="TreeGrafter"/>
</dbReference>
<evidence type="ECO:0000256" key="20">
    <source>
        <dbReference type="ARBA" id="ARBA00022824"/>
    </source>
</evidence>
<evidence type="ECO:0000256" key="16">
    <source>
        <dbReference type="ARBA" id="ARBA00022741"/>
    </source>
</evidence>
<dbReference type="InterPro" id="IPR000719">
    <property type="entry name" value="Prot_kinase_dom"/>
</dbReference>
<feature type="domain" description="Ig-like" evidence="40">
    <location>
        <begin position="588"/>
        <end position="685"/>
    </location>
</feature>
<dbReference type="InterPro" id="IPR009136">
    <property type="entry name" value="VEGFR2_rcpt"/>
</dbReference>
<dbReference type="InterPro" id="IPR041348">
    <property type="entry name" value="VEGFR-2_TMD"/>
</dbReference>
<keyword evidence="16 33" id="KW-0547">Nucleotide-binding</keyword>
<evidence type="ECO:0000256" key="9">
    <source>
        <dbReference type="ARBA" id="ARBA00022475"/>
    </source>
</evidence>
<evidence type="ECO:0000256" key="12">
    <source>
        <dbReference type="ARBA" id="ARBA00022679"/>
    </source>
</evidence>
<keyword evidence="15" id="KW-0677">Repeat</keyword>
<dbReference type="InterPro" id="IPR011009">
    <property type="entry name" value="Kinase-like_dom_sf"/>
</dbReference>
<dbReference type="FunFam" id="2.60.40.10:FF:000143">
    <property type="entry name" value="Vascular endothelial growth factor receptor 3"/>
    <property type="match status" value="1"/>
</dbReference>
<keyword evidence="8" id="KW-0217">Developmental protein</keyword>
<dbReference type="SUPFAM" id="SSF56112">
    <property type="entry name" value="Protein kinase-like (PK-like)"/>
    <property type="match status" value="1"/>
</dbReference>
<dbReference type="FunFam" id="2.60.40.10:FF:000532">
    <property type="entry name" value="Vascular endothelial growth factor receptor 2"/>
    <property type="match status" value="1"/>
</dbReference>
<keyword evidence="13 36" id="KW-0812">Transmembrane</keyword>
<reference evidence="41" key="1">
    <citation type="submission" date="2025-08" db="UniProtKB">
        <authorList>
            <consortium name="Ensembl"/>
        </authorList>
    </citation>
    <scope>IDENTIFICATION</scope>
</reference>
<dbReference type="Pfam" id="PF22854">
    <property type="entry name" value="VEGFR1-3_N_Ig-like"/>
    <property type="match status" value="1"/>
</dbReference>
<feature type="binding site" evidence="33 35">
    <location>
        <position position="789"/>
    </location>
    <ligand>
        <name>ATP</name>
        <dbReference type="ChEBI" id="CHEBI:30616"/>
    </ligand>
</feature>
<dbReference type="Gene3D" id="2.60.40.10">
    <property type="entry name" value="Immunoglobulins"/>
    <property type="match status" value="6"/>
</dbReference>
<feature type="compositionally biased region" description="Polar residues" evidence="37">
    <location>
        <begin position="1212"/>
        <end position="1232"/>
    </location>
</feature>
<evidence type="ECO:0000256" key="1">
    <source>
        <dbReference type="ARBA" id="ARBA00004240"/>
    </source>
</evidence>
<dbReference type="InterPro" id="IPR013783">
    <property type="entry name" value="Ig-like_fold"/>
</dbReference>
<keyword evidence="42" id="KW-1185">Reference proteome</keyword>
<dbReference type="Gene3D" id="3.30.200.20">
    <property type="entry name" value="Phosphorylase Kinase, domain 1"/>
    <property type="match status" value="1"/>
</dbReference>
<feature type="binding site" evidence="34">
    <location>
        <position position="969"/>
    </location>
    <ligand>
        <name>Mg(2+)</name>
        <dbReference type="ChEBI" id="CHEBI:18420"/>
    </ligand>
</feature>
<evidence type="ECO:0000256" key="24">
    <source>
        <dbReference type="ARBA" id="ARBA00023136"/>
    </source>
</evidence>
<dbReference type="InterPro" id="IPR020635">
    <property type="entry name" value="Tyr_kinase_cat_dom"/>
</dbReference>
<dbReference type="SMART" id="SM00219">
    <property type="entry name" value="TyrKc"/>
    <property type="match status" value="1"/>
</dbReference>
<dbReference type="Pfam" id="PF13927">
    <property type="entry name" value="Ig_3"/>
    <property type="match status" value="1"/>
</dbReference>
<dbReference type="PRINTS" id="PR01834">
    <property type="entry name" value="VEGFRECEPTR2"/>
</dbReference>
<keyword evidence="26" id="KW-1015">Disulfide bond</keyword>
<evidence type="ECO:0000256" key="25">
    <source>
        <dbReference type="ARBA" id="ARBA00023137"/>
    </source>
</evidence>
<dbReference type="GO" id="GO:0043066">
    <property type="term" value="P:negative regulation of apoptotic process"/>
    <property type="evidence" value="ECO:0007669"/>
    <property type="project" value="UniProtKB-ARBA"/>
</dbReference>
<dbReference type="GO" id="GO:0043408">
    <property type="term" value="P:regulation of MAPK cascade"/>
    <property type="evidence" value="ECO:0007669"/>
    <property type="project" value="TreeGrafter"/>
</dbReference>
<dbReference type="Pfam" id="PF07679">
    <property type="entry name" value="I-set"/>
    <property type="match status" value="2"/>
</dbReference>
<protein>
    <recommendedName>
        <fullName evidence="7">Vascular endothelial growth factor receptor 2</fullName>
        <ecNumber evidence="6">2.7.10.1</ecNumber>
    </recommendedName>
</protein>
<feature type="compositionally biased region" description="Low complexity" evidence="37">
    <location>
        <begin position="888"/>
        <end position="897"/>
    </location>
</feature>
<dbReference type="Pfam" id="PF17988">
    <property type="entry name" value="VEGFR-2_TMD"/>
    <property type="match status" value="1"/>
</dbReference>
<evidence type="ECO:0000256" key="18">
    <source>
        <dbReference type="ARBA" id="ARBA00022777"/>
    </source>
</evidence>
<evidence type="ECO:0000256" key="15">
    <source>
        <dbReference type="ARBA" id="ARBA00022737"/>
    </source>
</evidence>
<dbReference type="SMART" id="SM00409">
    <property type="entry name" value="IG"/>
    <property type="match status" value="6"/>
</dbReference>
<evidence type="ECO:0000256" key="27">
    <source>
        <dbReference type="ARBA" id="ARBA00023170"/>
    </source>
</evidence>
<dbReference type="SMART" id="SM00408">
    <property type="entry name" value="IGc2"/>
    <property type="match status" value="4"/>
</dbReference>
<comment type="catalytic activity">
    <reaction evidence="31">
        <text>L-tyrosyl-[protein] + ATP = O-phospho-L-tyrosyl-[protein] + ADP + H(+)</text>
        <dbReference type="Rhea" id="RHEA:10596"/>
        <dbReference type="Rhea" id="RHEA-COMP:10136"/>
        <dbReference type="Rhea" id="RHEA-COMP:20101"/>
        <dbReference type="ChEBI" id="CHEBI:15378"/>
        <dbReference type="ChEBI" id="CHEBI:30616"/>
        <dbReference type="ChEBI" id="CHEBI:46858"/>
        <dbReference type="ChEBI" id="CHEBI:61978"/>
        <dbReference type="ChEBI" id="CHEBI:456216"/>
        <dbReference type="EC" id="2.7.10.1"/>
    </reaction>
</comment>
<keyword evidence="9" id="KW-1003">Cell membrane</keyword>
<dbReference type="InterPro" id="IPR036179">
    <property type="entry name" value="Ig-like_dom_sf"/>
</dbReference>
<evidence type="ECO:0000256" key="19">
    <source>
        <dbReference type="ARBA" id="ARBA00022782"/>
    </source>
</evidence>
<evidence type="ECO:0000256" key="23">
    <source>
        <dbReference type="ARBA" id="ARBA00022989"/>
    </source>
</evidence>
<feature type="binding site" evidence="33">
    <location>
        <position position="955"/>
    </location>
    <ligand>
        <name>ATP</name>
        <dbReference type="ChEBI" id="CHEBI:30616"/>
    </ligand>
</feature>
<keyword evidence="34" id="KW-0460">Magnesium</keyword>
<dbReference type="GO" id="GO:0009967">
    <property type="term" value="P:positive regulation of signal transduction"/>
    <property type="evidence" value="ECO:0007669"/>
    <property type="project" value="UniProtKB-ARBA"/>
</dbReference>
<proteinExistence type="inferred from homology"/>
<accession>A0A663M109</accession>
<dbReference type="PROSITE" id="PS00109">
    <property type="entry name" value="PROTEIN_KINASE_TYR"/>
    <property type="match status" value="1"/>
</dbReference>
<evidence type="ECO:0000313" key="42">
    <source>
        <dbReference type="Proteomes" id="UP000472269"/>
    </source>
</evidence>
<feature type="active site" description="Proton acceptor" evidence="32">
    <location>
        <position position="951"/>
    </location>
</feature>
<evidence type="ECO:0000256" key="30">
    <source>
        <dbReference type="ARBA" id="ARBA00023329"/>
    </source>
</evidence>
<dbReference type="GO" id="GO:0046872">
    <property type="term" value="F:metal ion binding"/>
    <property type="evidence" value="ECO:0007669"/>
    <property type="project" value="UniProtKB-KW"/>
</dbReference>
<evidence type="ECO:0000256" key="10">
    <source>
        <dbReference type="ARBA" id="ARBA00022553"/>
    </source>
</evidence>
<dbReference type="PRINTS" id="PR01832">
    <property type="entry name" value="VEGFRECEPTOR"/>
</dbReference>
<evidence type="ECO:0000256" key="2">
    <source>
        <dbReference type="ARBA" id="ARBA00004251"/>
    </source>
</evidence>
<evidence type="ECO:0000256" key="17">
    <source>
        <dbReference type="ARBA" id="ARBA00022753"/>
    </source>
</evidence>
<dbReference type="PANTHER" id="PTHR24416">
    <property type="entry name" value="TYROSINE-PROTEIN KINASE RECEPTOR"/>
    <property type="match status" value="1"/>
</dbReference>
<dbReference type="EC" id="2.7.10.1" evidence="6"/>
<dbReference type="CDD" id="cd05862">
    <property type="entry name" value="IgI_VEGFR"/>
    <property type="match status" value="1"/>
</dbReference>
<gene>
    <name evidence="41" type="primary">KDR</name>
</gene>
<evidence type="ECO:0000256" key="3">
    <source>
        <dbReference type="ARBA" id="ARBA00004282"/>
    </source>
</evidence>
<dbReference type="PANTHER" id="PTHR24416:SF45">
    <property type="entry name" value="VASCULAR ENDOTHELIAL GROWTH FACTOR RECEPTOR 2"/>
    <property type="match status" value="1"/>
</dbReference>
<feature type="domain" description="Ig-like" evidence="40">
    <location>
        <begin position="460"/>
        <end position="581"/>
    </location>
</feature>
<comment type="similarity">
    <text evidence="36">Belongs to the protein kinase superfamily. Tyr protein kinase family. CSF-1/PDGF receptor subfamily.</text>
</comment>
<evidence type="ECO:0000256" key="22">
    <source>
        <dbReference type="ARBA" id="ARBA00022949"/>
    </source>
</evidence>
<dbReference type="GO" id="GO:0005769">
    <property type="term" value="C:early endosome"/>
    <property type="evidence" value="ECO:0007669"/>
    <property type="project" value="UniProtKB-SubCell"/>
</dbReference>
<keyword evidence="19" id="KW-0221">Differentiation</keyword>
<feature type="binding site" evidence="33">
    <location>
        <begin position="762"/>
        <end position="769"/>
    </location>
    <ligand>
        <name>ATP</name>
        <dbReference type="ChEBI" id="CHEBI:30616"/>
    </ligand>
</feature>
<dbReference type="Pfam" id="PF00047">
    <property type="entry name" value="ig"/>
    <property type="match status" value="1"/>
</dbReference>
<dbReference type="GO" id="GO:0030335">
    <property type="term" value="P:positive regulation of cell migration"/>
    <property type="evidence" value="ECO:0007669"/>
    <property type="project" value="UniProtKB-ARBA"/>
</dbReference>
<evidence type="ECO:0000259" key="40">
    <source>
        <dbReference type="PROSITE" id="PS50835"/>
    </source>
</evidence>
<feature type="region of interest" description="Disordered" evidence="37">
    <location>
        <begin position="888"/>
        <end position="916"/>
    </location>
</feature>
<evidence type="ECO:0000256" key="31">
    <source>
        <dbReference type="ARBA" id="ARBA00051243"/>
    </source>
</evidence>
<evidence type="ECO:0000256" key="38">
    <source>
        <dbReference type="SAM" id="Phobius"/>
    </source>
</evidence>
<dbReference type="InterPro" id="IPR013098">
    <property type="entry name" value="Ig_I-set"/>
</dbReference>
<dbReference type="CDD" id="cd00096">
    <property type="entry name" value="Ig"/>
    <property type="match status" value="1"/>
</dbReference>
<evidence type="ECO:0000256" key="8">
    <source>
        <dbReference type="ARBA" id="ARBA00022473"/>
    </source>
</evidence>
<dbReference type="PROSITE" id="PS50835">
    <property type="entry name" value="IG_LIKE"/>
    <property type="match status" value="4"/>
</dbReference>
<keyword evidence="30" id="KW-0968">Cytoplasmic vesicle</keyword>
<name>A0A663M109_ATHCN</name>
<dbReference type="InterPro" id="IPR017441">
    <property type="entry name" value="Protein_kinase_ATP_BS"/>
</dbReference>
<dbReference type="CDD" id="cd05103">
    <property type="entry name" value="PTKc_VEGFR2"/>
    <property type="match status" value="1"/>
</dbReference>
<feature type="domain" description="Ig-like" evidence="40">
    <location>
        <begin position="222"/>
        <end position="300"/>
    </location>
</feature>
<evidence type="ECO:0000313" key="41">
    <source>
        <dbReference type="Ensembl" id="ENSACUP00000005720.1"/>
    </source>
</evidence>
<evidence type="ECO:0000256" key="13">
    <source>
        <dbReference type="ARBA" id="ARBA00022692"/>
    </source>
</evidence>
<evidence type="ECO:0000256" key="4">
    <source>
        <dbReference type="ARBA" id="ARBA00004412"/>
    </source>
</evidence>
<keyword evidence="17" id="KW-0967">Endosome</keyword>
<evidence type="ECO:0000256" key="26">
    <source>
        <dbReference type="ARBA" id="ARBA00023157"/>
    </source>
</evidence>
<sequence length="1278" mass="142595">RAVSVGAAGLFISLDQPTLSIQKDVLTITANDTLNITCSGQRPLEWSWPSNQSSVEKRISVTDCSDGPYCKTLTLLKVIGNDTGDYRCLYRDKQAATTIYVYVQDYRSPFVTSVSDQLGIVYITKNKTVVVPCLGTVSNLNVSLHAKYPEKIFVPDGKSISWNNKKGFTIPSHLINYAGMVFCEAKIDDESYQSVIYIVAVVGYRIYDLTMNPHYQVELAVGEKLVLNCTVRTELNVGIDFKWDYPSIKEKRATIRDLKTTAGEVKKFVSTLTIDSVSLADKGRYTCAASSGRMNMKNSSYFIIHESPFIHLERMENILETRLGDTVKIPVKFKGYPPPEVKWYKNGKAINANHTVKLGYTLVISEATEKDAGNYTVVLTNPTNKVQKRHMFTLLCITTLRIKFIPDPGRAEVAHLSWLQDVLVQRLQAAGDTVSTLVIQAANVSALYRCMATNRAGSSERVISFHVTRGLEINLQPRNQLTEKDNMSLQCTADKFTFEKLSWYKLRAHTSQTPFGGLPMPVCKNLNALQKLNATVSNTNGENVTLELILHNITLQDGGDYVCIAQDKKAKTQHCLVKHLTVQEPMAPTLVGNLENQTTNIGETIEVSCTANGIPPPNIMWFKNNETLVEDSGIVLKDGNKTLTIRRVRKEDGGLYTCLACNVLGCRKAVAFFSVEGAEEKTNLELIILVGTAVIAMFFWLLLVIILRTVKRANGGDMKTGYLSIIMDPDEVPIDEHCERLPYDASKWEFPRDRLKLGKPLGRGAFGQVIEADAFGIDKTATCRTVAVKMLKEGATHSEHRALMSELKILIHIGHHLNVVNLLGACTKPGGPLMVIVEYCKFGNLSAYLRSKRSEFVPYKNKNARFRQGKENYVGDVSADLKRRLDSITSSQSSASSGFVEERSLSDVEEEDAGPEDLCKNPLTMEDLICYSFQVARGMEFLASRKCIHRDLAARNILLSDNNVVKICDFGLARDIYKDPDYVRKGDARLPLKWMAPETIFDRVYTIQSDVWSFGVLLWEIFSLGASPYPGVKIDEEFCRRLKEGTRMRAPDYTTPEMYQIMLDCWHGDPKQRPTFSELVEHLGNLLQANVRQDGKDYVVLPLSVSLNMEEDSGLSLPTSPASCREEEEVCDPKFHYDNTAGISQYRQGSKRKSRPVSVKTFEDVPLVTTVKVVQEENQTDSGMVLASEELKTLEESNKQVKIPFSTLVPSKSNESVMSEASNQTSGYQSGYHSDDMDTTVYSSEETELLCAREASPPLCRVRGLSYDGATQVASPPL</sequence>
<evidence type="ECO:0000256" key="37">
    <source>
        <dbReference type="SAM" id="MobiDB-lite"/>
    </source>
</evidence>
<dbReference type="Pfam" id="PF07714">
    <property type="entry name" value="PK_Tyr_Ser-Thr"/>
    <property type="match status" value="1"/>
</dbReference>
<dbReference type="FunFam" id="2.60.40.10:FF:000596">
    <property type="entry name" value="Vascular endothelial growth factor receptor 2"/>
    <property type="match status" value="1"/>
</dbReference>
<dbReference type="FunFam" id="1.10.510.10:FF:000077">
    <property type="entry name" value="Vascular endothelial growth factor receptor 2"/>
    <property type="match status" value="1"/>
</dbReference>
<feature type="binding site" evidence="34">
    <location>
        <position position="956"/>
    </location>
    <ligand>
        <name>Mg(2+)</name>
        <dbReference type="ChEBI" id="CHEBI:18420"/>
    </ligand>
</feature>
<evidence type="ECO:0000256" key="34">
    <source>
        <dbReference type="PIRSR" id="PIRSR000615-3"/>
    </source>
</evidence>
<evidence type="ECO:0000256" key="33">
    <source>
        <dbReference type="PIRSR" id="PIRSR000615-2"/>
    </source>
</evidence>
<dbReference type="FunFam" id="3.30.200.20:FF:000041">
    <property type="entry name" value="Vascular endothelial growth factor receptor 2"/>
    <property type="match status" value="1"/>
</dbReference>
<dbReference type="Proteomes" id="UP000472269">
    <property type="component" value="Unplaced"/>
</dbReference>
<reference evidence="41" key="2">
    <citation type="submission" date="2025-09" db="UniProtKB">
        <authorList>
            <consortium name="Ensembl"/>
        </authorList>
    </citation>
    <scope>IDENTIFICATION</scope>
</reference>
<evidence type="ECO:0000256" key="29">
    <source>
        <dbReference type="ARBA" id="ARBA00023319"/>
    </source>
</evidence>
<feature type="region of interest" description="Disordered" evidence="37">
    <location>
        <begin position="1212"/>
        <end position="1241"/>
    </location>
</feature>
<dbReference type="GO" id="GO:0045766">
    <property type="term" value="P:positive regulation of angiogenesis"/>
    <property type="evidence" value="ECO:0007669"/>
    <property type="project" value="TreeGrafter"/>
</dbReference>
<evidence type="ECO:0000256" key="21">
    <source>
        <dbReference type="ARBA" id="ARBA00022840"/>
    </source>
</evidence>
<dbReference type="GO" id="GO:0001525">
    <property type="term" value="P:angiogenesis"/>
    <property type="evidence" value="ECO:0007669"/>
    <property type="project" value="UniProtKB-KW"/>
</dbReference>